<feature type="region of interest" description="Disordered" evidence="2">
    <location>
        <begin position="399"/>
        <end position="527"/>
    </location>
</feature>
<evidence type="ECO:0000259" key="3">
    <source>
        <dbReference type="Pfam" id="PF20665"/>
    </source>
</evidence>
<feature type="compositionally biased region" description="Acidic residues" evidence="2">
    <location>
        <begin position="481"/>
        <end position="497"/>
    </location>
</feature>
<evidence type="ECO:0000259" key="4">
    <source>
        <dbReference type="Pfam" id="PF22766"/>
    </source>
</evidence>
<evidence type="ECO:0000256" key="1">
    <source>
        <dbReference type="SAM" id="Coils"/>
    </source>
</evidence>
<comment type="caution">
    <text evidence="5">The sequence shown here is derived from an EMBL/GenBank/DDBJ whole genome shotgun (WGS) entry which is preliminary data.</text>
</comment>
<evidence type="ECO:0000313" key="6">
    <source>
        <dbReference type="Proteomes" id="UP000226031"/>
    </source>
</evidence>
<dbReference type="InterPro" id="IPR048344">
    <property type="entry name" value="Zw10_middle"/>
</dbReference>
<name>A0A2B7ZI95_9EURO</name>
<dbReference type="STRING" id="73230.A0A2B7ZI95"/>
<keyword evidence="6" id="KW-1185">Reference proteome</keyword>
<feature type="compositionally biased region" description="Polar residues" evidence="2">
    <location>
        <begin position="504"/>
        <end position="514"/>
    </location>
</feature>
<reference evidence="5 6" key="1">
    <citation type="submission" date="2017-10" db="EMBL/GenBank/DDBJ databases">
        <title>Comparative genomics in systemic dimorphic fungi from Ajellomycetaceae.</title>
        <authorList>
            <person name="Munoz J.F."/>
            <person name="Mcewen J.G."/>
            <person name="Clay O.K."/>
            <person name="Cuomo C.A."/>
        </authorList>
    </citation>
    <scope>NUCLEOTIDE SEQUENCE [LARGE SCALE GENOMIC DNA]</scope>
    <source>
        <strain evidence="5 6">UAMH4076</strain>
    </source>
</reference>
<protein>
    <submittedName>
        <fullName evidence="5">Centromere/kinetochore protein ZW10</fullName>
    </submittedName>
</protein>
<feature type="domain" description="Centromere/kinetochore protein zw10 middle" evidence="3">
    <location>
        <begin position="216"/>
        <end position="393"/>
    </location>
</feature>
<dbReference type="PANTHER" id="PTHR12205:SF0">
    <property type="entry name" value="CENTROMERE_KINETOCHORE PROTEIN ZW10 HOMOLOG"/>
    <property type="match status" value="1"/>
</dbReference>
<evidence type="ECO:0000256" key="2">
    <source>
        <dbReference type="SAM" id="MobiDB-lite"/>
    </source>
</evidence>
<feature type="domain" description="ZW10 C-terminal helical" evidence="4">
    <location>
        <begin position="680"/>
        <end position="835"/>
    </location>
</feature>
<dbReference type="AlphaFoldDB" id="A0A2B7ZI95"/>
<feature type="compositionally biased region" description="Basic and acidic residues" evidence="2">
    <location>
        <begin position="404"/>
        <end position="423"/>
    </location>
</feature>
<dbReference type="Pfam" id="PF22766">
    <property type="entry name" value="ZW10_C2"/>
    <property type="match status" value="1"/>
</dbReference>
<dbReference type="GO" id="GO:1990423">
    <property type="term" value="C:RZZ complex"/>
    <property type="evidence" value="ECO:0007669"/>
    <property type="project" value="TreeGrafter"/>
</dbReference>
<dbReference type="Gene3D" id="1.10.357.150">
    <property type="match status" value="1"/>
</dbReference>
<dbReference type="GO" id="GO:0005737">
    <property type="term" value="C:cytoplasm"/>
    <property type="evidence" value="ECO:0007669"/>
    <property type="project" value="GOC"/>
</dbReference>
<feature type="coiled-coil region" evidence="1">
    <location>
        <begin position="36"/>
        <end position="119"/>
    </location>
</feature>
<keyword evidence="1" id="KW-0175">Coiled coil</keyword>
<dbReference type="GO" id="GO:0006888">
    <property type="term" value="P:endoplasmic reticulum to Golgi vesicle-mediated transport"/>
    <property type="evidence" value="ECO:0007669"/>
    <property type="project" value="TreeGrafter"/>
</dbReference>
<dbReference type="GO" id="GO:0007094">
    <property type="term" value="P:mitotic spindle assembly checkpoint signaling"/>
    <property type="evidence" value="ECO:0007669"/>
    <property type="project" value="TreeGrafter"/>
</dbReference>
<dbReference type="Proteomes" id="UP000226031">
    <property type="component" value="Unassembled WGS sequence"/>
</dbReference>
<dbReference type="InterPro" id="IPR055148">
    <property type="entry name" value="ZW10_C_2"/>
</dbReference>
<evidence type="ECO:0000313" key="5">
    <source>
        <dbReference type="EMBL" id="PGH32888.1"/>
    </source>
</evidence>
<sequence>MAPKVSDEDVCQAIYKFLTDGSFPETESIVAAEFPSTAAAKELRQISKAREEVENEISVLSRETASDVDGWISQAKQLHEEIERSRSTAREIVRQHEKGQQLQSQVTDAYKKVELLENEIAFNEAVTRNLEDIRTIDYRISSVQMAIEQDDLETATGLFEEIEMLLKTTGLPSTTPVLRVLSGNVAGLRTTMATTVRQKWNSLVNIDSKLGQMTVVTDNSEESPSSLGKVLIALTKLDMLDSIVDSLYRDIYSYILDPVLLPPGSEEAMTISRDGDSIRVLPQHSTTKPTDIFDTLLCFLKYLQECLPARITDPLNTKIALPMVSSLVSKKLLPSIPAGVDGMEEFQVILDHTHKFQQALDELGCPGSTELTSFMQQIPRIWLNQRRIKSLNEVRAALSASSGETRKVERVETEQVSQKDKVFAENSDDWNAGWTSDNEEGTDAATQKEPVNEEDDDFSAWGLDEPDTLQPEEPNKPAGEGGDEDDDAWGWGDEDEAAGPPSEPSGSATKSSGHMNGDHGDAKHSSRREVTLREFYTITDIPDSIMAIISNQISDSEKFASSEYSNLPIALSGPALLSLPTLVIAMFKAIAPMFYPHKFSGGQMFLYNDSIYFAEQLRLLTETHNLSRLTPDIETLERFGKVAYSKEMQSQRTILSDLLDGSQGFGNCAVQPYLGECENAVSATVDRMRHVHKEWQSILSPSALLQSIGSLLSTVINKMILDIEDLSDISDAESQRLAEFCNQVSKLEDLFLPESKPGQDIAGGQAEVVPVTAIYVPNWLKFQYLINILESSLADIKYLWTEGELKLEFSPEEVTDLIRALFADSDHRRRAIVEIRRTSRISF</sequence>
<dbReference type="Pfam" id="PF20665">
    <property type="entry name" value="Zw10_middle"/>
    <property type="match status" value="1"/>
</dbReference>
<dbReference type="PANTHER" id="PTHR12205">
    <property type="entry name" value="CENTROMERE/KINETOCHORE PROTEIN ZW10"/>
    <property type="match status" value="1"/>
</dbReference>
<feature type="compositionally biased region" description="Basic and acidic residues" evidence="2">
    <location>
        <begin position="516"/>
        <end position="527"/>
    </location>
</feature>
<gene>
    <name evidence="5" type="ORF">GX50_04300</name>
</gene>
<organism evidence="5 6">
    <name type="scientific">[Emmonsia] crescens</name>
    <dbReference type="NCBI Taxonomy" id="73230"/>
    <lineage>
        <taxon>Eukaryota</taxon>
        <taxon>Fungi</taxon>
        <taxon>Dikarya</taxon>
        <taxon>Ascomycota</taxon>
        <taxon>Pezizomycotina</taxon>
        <taxon>Eurotiomycetes</taxon>
        <taxon>Eurotiomycetidae</taxon>
        <taxon>Onygenales</taxon>
        <taxon>Ajellomycetaceae</taxon>
        <taxon>Emergomyces</taxon>
    </lineage>
</organism>
<dbReference type="EMBL" id="PDND01000078">
    <property type="protein sequence ID" value="PGH32888.1"/>
    <property type="molecule type" value="Genomic_DNA"/>
</dbReference>
<dbReference type="VEuPathDB" id="FungiDB:EMCG_08575"/>
<accession>A0A2B7ZI95</accession>
<dbReference type="InterPro" id="IPR046362">
    <property type="entry name" value="Zw10/DSL1_C_sf"/>
</dbReference>
<proteinExistence type="predicted"/>